<evidence type="ECO:0000313" key="2">
    <source>
        <dbReference type="Proteomes" id="UP000198345"/>
    </source>
</evidence>
<dbReference type="Proteomes" id="UP000198345">
    <property type="component" value="Unassembled WGS sequence"/>
</dbReference>
<protein>
    <submittedName>
        <fullName evidence="1">Uncharacterized protein</fullName>
    </submittedName>
</protein>
<reference evidence="1 2" key="1">
    <citation type="submission" date="2016-11" db="EMBL/GenBank/DDBJ databases">
        <title>Whole genomes of Flavobacteriaceae.</title>
        <authorList>
            <person name="Stine C."/>
            <person name="Li C."/>
            <person name="Tadesse D."/>
        </authorList>
    </citation>
    <scope>NUCLEOTIDE SEQUENCE [LARGE SCALE GENOMIC DNA]</scope>
    <source>
        <strain evidence="1 2">DSM 18292</strain>
    </source>
</reference>
<comment type="caution">
    <text evidence="1">The sequence shown here is derived from an EMBL/GenBank/DDBJ whole genome shotgun (WGS) entry which is preliminary data.</text>
</comment>
<organism evidence="1 2">
    <name type="scientific">Flavobacterium hercynium</name>
    <dbReference type="NCBI Taxonomy" id="387094"/>
    <lineage>
        <taxon>Bacteria</taxon>
        <taxon>Pseudomonadati</taxon>
        <taxon>Bacteroidota</taxon>
        <taxon>Flavobacteriia</taxon>
        <taxon>Flavobacteriales</taxon>
        <taxon>Flavobacteriaceae</taxon>
        <taxon>Flavobacterium</taxon>
    </lineage>
</organism>
<sequence length="113" mass="13462">MCILHFFNSNPDCTILFFGNTLHKHRLYKQKISSNISSLEQYLDISGGKIKEVITIIEKKQTIFRKEKKHERTIREKDLTSLKNDITVKHIEKYNKDKTADYQFVLFKLKNNQ</sequence>
<accession>A0A226HT86</accession>
<proteinExistence type="predicted"/>
<keyword evidence="2" id="KW-1185">Reference proteome</keyword>
<gene>
    <name evidence="1" type="ORF">B0A66_00285</name>
</gene>
<dbReference type="EMBL" id="MUGW01000001">
    <property type="protein sequence ID" value="OXA97312.1"/>
    <property type="molecule type" value="Genomic_DNA"/>
</dbReference>
<dbReference type="Pfam" id="PF22028">
    <property type="entry name" value="DUF6934"/>
    <property type="match status" value="1"/>
</dbReference>
<dbReference type="AlphaFoldDB" id="A0A226HT86"/>
<evidence type="ECO:0000313" key="1">
    <source>
        <dbReference type="EMBL" id="OXA97312.1"/>
    </source>
</evidence>
<dbReference type="InterPro" id="IPR053865">
    <property type="entry name" value="DUF6934"/>
</dbReference>
<name>A0A226HT86_9FLAO</name>